<sequence length="42" mass="4962">MIKTMSIENVRTYQQRVNNLWIKGVDNVIYCGYQVGKQKIND</sequence>
<accession>A0A2I7Y9C1</accession>
<gene>
    <name evidence="2" type="ORF">EIG94_06110</name>
    <name evidence="1" type="ORF">GQX37_12440</name>
</gene>
<protein>
    <submittedName>
        <fullName evidence="1">Uncharacterized protein</fullName>
    </submittedName>
</protein>
<reference evidence="1 4" key="2">
    <citation type="journal article" date="2020" name="J. Antimicrob. Chemother.">
        <title>Detection of heterogeneous vancomycin intermediate resistance in MRSA isolates from Latin America.</title>
        <authorList>
            <person name="Castro B.E."/>
            <person name="Berrio M."/>
            <person name="Vargas M.L."/>
            <person name="Carvajal L.P."/>
            <person name="Millan L.V."/>
            <person name="Rios R."/>
            <person name="Hernandez A.K."/>
            <person name="Rincon S."/>
            <person name="Cubides P."/>
            <person name="Forero E."/>
            <person name="Dinh A."/>
            <person name="Seas C."/>
            <person name="Munita J.M."/>
            <person name="Arias C.A."/>
            <person name="Reyes J."/>
            <person name="Diaz L."/>
        </authorList>
    </citation>
    <scope>NUCLEOTIDE SEQUENCE [LARGE SCALE GENOMIC DNA]</scope>
    <source>
        <strain evidence="1 4">UE1097</strain>
    </source>
</reference>
<reference evidence="2 3" key="1">
    <citation type="submission" date="2018-11" db="EMBL/GenBank/DDBJ databases">
        <title>Genomic profiling of Staphylococcus species from a Poultry farm system in KwaZulu-Natal, South Africa.</title>
        <authorList>
            <person name="Amoako D.G."/>
            <person name="Somboro A.M."/>
            <person name="Abia A.L.K."/>
            <person name="Bester L.A."/>
            <person name="Essack S.Y."/>
        </authorList>
    </citation>
    <scope>NUCLEOTIDE SEQUENCE [LARGE SCALE GENOMIC DNA]</scope>
    <source>
        <strain evidence="2 3">SA9</strain>
    </source>
</reference>
<evidence type="ECO:0000313" key="1">
    <source>
        <dbReference type="EMBL" id="NUY13316.1"/>
    </source>
</evidence>
<evidence type="ECO:0000313" key="2">
    <source>
        <dbReference type="EMBL" id="RZH93862.1"/>
    </source>
</evidence>
<evidence type="ECO:0000313" key="4">
    <source>
        <dbReference type="Proteomes" id="UP000547874"/>
    </source>
</evidence>
<evidence type="ECO:0000313" key="3">
    <source>
        <dbReference type="Proteomes" id="UP000293434"/>
    </source>
</evidence>
<comment type="caution">
    <text evidence="1">The sequence shown here is derived from an EMBL/GenBank/DDBJ whole genome shotgun (WGS) entry which is preliminary data.</text>
</comment>
<dbReference type="AlphaFoldDB" id="A0A2I7Y9C1"/>
<dbReference type="EMBL" id="RQTC01000083">
    <property type="protein sequence ID" value="RZH93862.1"/>
    <property type="molecule type" value="Genomic_DNA"/>
</dbReference>
<name>A0A2I7Y9C1_STAAU</name>
<organism evidence="1 4">
    <name type="scientific">Staphylococcus aureus</name>
    <dbReference type="NCBI Taxonomy" id="1280"/>
    <lineage>
        <taxon>Bacteria</taxon>
        <taxon>Bacillati</taxon>
        <taxon>Bacillota</taxon>
        <taxon>Bacilli</taxon>
        <taxon>Bacillales</taxon>
        <taxon>Staphylococcaceae</taxon>
        <taxon>Staphylococcus</taxon>
    </lineage>
</organism>
<proteinExistence type="predicted"/>
<dbReference type="Proteomes" id="UP000547874">
    <property type="component" value="Unassembled WGS sequence"/>
</dbReference>
<dbReference type="RefSeq" id="WP_072387075.1">
    <property type="nucleotide sequence ID" value="NC_021670.1"/>
</dbReference>
<dbReference type="Proteomes" id="UP000293434">
    <property type="component" value="Unassembled WGS sequence"/>
</dbReference>
<dbReference type="EMBL" id="JAANEC010000126">
    <property type="protein sequence ID" value="NUY13316.1"/>
    <property type="molecule type" value="Genomic_DNA"/>
</dbReference>